<dbReference type="InterPro" id="IPR000212">
    <property type="entry name" value="DNA_helicase_UvrD/REP"/>
</dbReference>
<dbReference type="Gene3D" id="3.40.50.300">
    <property type="entry name" value="P-loop containing nucleotide triphosphate hydrolases"/>
    <property type="match status" value="3"/>
</dbReference>
<keyword evidence="2 5" id="KW-0378">Hydrolase</keyword>
<evidence type="ECO:0000313" key="9">
    <source>
        <dbReference type="Proteomes" id="UP001597277"/>
    </source>
</evidence>
<feature type="domain" description="UvrD-like helicase ATP-binding" evidence="7">
    <location>
        <begin position="194"/>
        <end position="642"/>
    </location>
</feature>
<feature type="compositionally biased region" description="Polar residues" evidence="6">
    <location>
        <begin position="1"/>
        <end position="11"/>
    </location>
</feature>
<evidence type="ECO:0000313" key="8">
    <source>
        <dbReference type="EMBL" id="MFD1718028.1"/>
    </source>
</evidence>
<feature type="binding site" evidence="5">
    <location>
        <begin position="215"/>
        <end position="222"/>
    </location>
    <ligand>
        <name>ATP</name>
        <dbReference type="ChEBI" id="CHEBI:30616"/>
    </ligand>
</feature>
<evidence type="ECO:0000256" key="4">
    <source>
        <dbReference type="ARBA" id="ARBA00022840"/>
    </source>
</evidence>
<gene>
    <name evidence="8" type="ORF">ACFSE6_09290</name>
</gene>
<organism evidence="8 9">
    <name type="scientific">Georgenia deserti</name>
    <dbReference type="NCBI Taxonomy" id="2093781"/>
    <lineage>
        <taxon>Bacteria</taxon>
        <taxon>Bacillati</taxon>
        <taxon>Actinomycetota</taxon>
        <taxon>Actinomycetes</taxon>
        <taxon>Micrococcales</taxon>
        <taxon>Bogoriellaceae</taxon>
        <taxon>Georgenia</taxon>
    </lineage>
</organism>
<name>A0ABW4L3G1_9MICO</name>
<dbReference type="PROSITE" id="PS51198">
    <property type="entry name" value="UVRD_HELICASE_ATP_BIND"/>
    <property type="match status" value="1"/>
</dbReference>
<dbReference type="Proteomes" id="UP001597277">
    <property type="component" value="Unassembled WGS sequence"/>
</dbReference>
<accession>A0ABW4L3G1</accession>
<evidence type="ECO:0000256" key="5">
    <source>
        <dbReference type="PROSITE-ProRule" id="PRU00560"/>
    </source>
</evidence>
<evidence type="ECO:0000259" key="7">
    <source>
        <dbReference type="PROSITE" id="PS51198"/>
    </source>
</evidence>
<sequence length="792" mass="86537">MARQPHPQNQHDMSHGSDEPGELEREQQYLDRLYARVDELREEVAADLDRALTQRGASSRDLVEREARVDRLTERATALDHAESGLCFGRLDLDDGQVRYIGRTGLRSPAPQRRPMLLDWRAPGARPFYVATPADNHGVMRRRHLRTQRRRVTGVEDELLDLESAEITTLQGEGALMAALAERRTGRMRDIAMTLQAEQDEIVRANGEGVLVVQGGPGTGKTAVALHRAAYLLYARPEIGRQGVLVVGPSPTFLDYIEQVLPSLGETQVVLQTPDRLYPSVVPGLREADEVMRLKGEAVMAELLTRAVADRQRIVDIEFSFDGDRFTLPRQALWSAAQQAHRVSPAHNVARRTFRAQVLRALAMEVVGAGVRLLQEVEQGFEEELARFDTSRNLDEVPAAVEVAGTEVDGVAAAEEVAYIERELMADPDVAQAMEDLWPKLTPERLLEDLFAEPERLDRVAGGLLDADERRLLARDRGTGWSVADVPLLDEAAELLGVDEAEDRARAAVVARERARFARQVLHANDLLTEEMDEEALEAADLLSGEALAERNVAGDHRSFAERAAADRTWTYGHVVVDEAQELSAMAWRALFRRCPAGSMTVVGDVHQGSGPTAAATWELALQPHTPAPVRLRELTVGFRTPSEVMEAAAPVLRALDPDASVPTSVRSTGEAPVRIGTPATELDRAVADRVERLRGRGAVAVVAAAPRAAALREQLTGQAGGTDLQADVVVLSPREAKGLEFDAVVVVEPGEILDSPRGLGELYVAMTRTTGTLTVVHSAEVPEVLAHLSPA</sequence>
<dbReference type="PANTHER" id="PTHR11070:SF45">
    <property type="entry name" value="DNA 3'-5' HELICASE"/>
    <property type="match status" value="1"/>
</dbReference>
<reference evidence="9" key="1">
    <citation type="journal article" date="2019" name="Int. J. Syst. Evol. Microbiol.">
        <title>The Global Catalogue of Microorganisms (GCM) 10K type strain sequencing project: providing services to taxonomists for standard genome sequencing and annotation.</title>
        <authorList>
            <consortium name="The Broad Institute Genomics Platform"/>
            <consortium name="The Broad Institute Genome Sequencing Center for Infectious Disease"/>
            <person name="Wu L."/>
            <person name="Ma J."/>
        </authorList>
    </citation>
    <scope>NUCLEOTIDE SEQUENCE [LARGE SCALE GENOMIC DNA]</scope>
    <source>
        <strain evidence="9">JCM 17130</strain>
    </source>
</reference>
<evidence type="ECO:0000256" key="3">
    <source>
        <dbReference type="ARBA" id="ARBA00022806"/>
    </source>
</evidence>
<dbReference type="SUPFAM" id="SSF52540">
    <property type="entry name" value="P-loop containing nucleoside triphosphate hydrolases"/>
    <property type="match status" value="1"/>
</dbReference>
<keyword evidence="4 5" id="KW-0067">ATP-binding</keyword>
<feature type="region of interest" description="Disordered" evidence="6">
    <location>
        <begin position="1"/>
        <end position="26"/>
    </location>
</feature>
<evidence type="ECO:0000256" key="2">
    <source>
        <dbReference type="ARBA" id="ARBA00022801"/>
    </source>
</evidence>
<feature type="compositionally biased region" description="Basic and acidic residues" evidence="6">
    <location>
        <begin position="12"/>
        <end position="26"/>
    </location>
</feature>
<evidence type="ECO:0000256" key="6">
    <source>
        <dbReference type="SAM" id="MobiDB-lite"/>
    </source>
</evidence>
<proteinExistence type="predicted"/>
<keyword evidence="9" id="KW-1185">Reference proteome</keyword>
<dbReference type="EMBL" id="JBHUEE010000004">
    <property type="protein sequence ID" value="MFD1718028.1"/>
    <property type="molecule type" value="Genomic_DNA"/>
</dbReference>
<keyword evidence="3 5" id="KW-0347">Helicase</keyword>
<protein>
    <submittedName>
        <fullName evidence="8">HelD family protein</fullName>
    </submittedName>
</protein>
<evidence type="ECO:0000256" key="1">
    <source>
        <dbReference type="ARBA" id="ARBA00022741"/>
    </source>
</evidence>
<comment type="caution">
    <text evidence="8">The sequence shown here is derived from an EMBL/GenBank/DDBJ whole genome shotgun (WGS) entry which is preliminary data.</text>
</comment>
<dbReference type="PANTHER" id="PTHR11070">
    <property type="entry name" value="UVRD / RECB / PCRA DNA HELICASE FAMILY MEMBER"/>
    <property type="match status" value="1"/>
</dbReference>
<dbReference type="InterPro" id="IPR027417">
    <property type="entry name" value="P-loop_NTPase"/>
</dbReference>
<keyword evidence="1 5" id="KW-0547">Nucleotide-binding</keyword>
<dbReference type="InterPro" id="IPR014016">
    <property type="entry name" value="UvrD-like_ATP-bd"/>
</dbReference>